<dbReference type="EMBL" id="CAACYD010000006">
    <property type="protein sequence ID" value="VFA88808.1"/>
    <property type="molecule type" value="Genomic_DNA"/>
</dbReference>
<keyword evidence="1" id="KW-0812">Transmembrane</keyword>
<accession>A0ABD7V396</accession>
<evidence type="ECO:0000313" key="3">
    <source>
        <dbReference type="Proteomes" id="UP000360750"/>
    </source>
</evidence>
<dbReference type="AlphaFoldDB" id="A0ABD7V396"/>
<feature type="transmembrane region" description="Helical" evidence="1">
    <location>
        <begin position="45"/>
        <end position="71"/>
    </location>
</feature>
<feature type="transmembrane region" description="Helical" evidence="1">
    <location>
        <begin position="15"/>
        <end position="36"/>
    </location>
</feature>
<sequence length="238" mass="26067">MSDADENQWVTKYPWGMYAALMLLAVVEVGGTVMLIHHAAAERSWLLLAAGVSWSLMLGTSVFTCVAGAIYARPTRPVYTVDPSFIPRSRWSVASCLLLIPAFLAAIPAIGLLGADLYPELSPWHRFLMFVGVLLGVATPFLLLWYAHKAQHSDAHLALLDDGLHVRTTVGKQHFITKAQLLRTVAVIRGGVRVELHPEESPAVIINLMSYGPTPSSVLHVLVPYLIDNGAHVRSTWL</sequence>
<dbReference type="Proteomes" id="UP000360750">
    <property type="component" value="Unassembled WGS sequence"/>
</dbReference>
<keyword evidence="1" id="KW-0472">Membrane</keyword>
<reference evidence="2 3" key="1">
    <citation type="submission" date="2019-02" db="EMBL/GenBank/DDBJ databases">
        <authorList>
            <consortium name="Pathogen Informatics"/>
        </authorList>
    </citation>
    <scope>NUCLEOTIDE SEQUENCE [LARGE SCALE GENOMIC DNA]</scope>
    <source>
        <strain evidence="2 3">3012STDY6756503</strain>
    </source>
</reference>
<proteinExistence type="predicted"/>
<evidence type="ECO:0000256" key="1">
    <source>
        <dbReference type="SAM" id="Phobius"/>
    </source>
</evidence>
<comment type="caution">
    <text evidence="2">The sequence shown here is derived from an EMBL/GenBank/DDBJ whole genome shotgun (WGS) entry which is preliminary data.</text>
</comment>
<feature type="transmembrane region" description="Helical" evidence="1">
    <location>
        <begin position="127"/>
        <end position="147"/>
    </location>
</feature>
<organism evidence="2 3">
    <name type="scientific">Gordonia paraffinivorans</name>
    <dbReference type="NCBI Taxonomy" id="175628"/>
    <lineage>
        <taxon>Bacteria</taxon>
        <taxon>Bacillati</taxon>
        <taxon>Actinomycetota</taxon>
        <taxon>Actinomycetes</taxon>
        <taxon>Mycobacteriales</taxon>
        <taxon>Gordoniaceae</taxon>
        <taxon>Gordonia</taxon>
    </lineage>
</organism>
<evidence type="ECO:0008006" key="4">
    <source>
        <dbReference type="Google" id="ProtNLM"/>
    </source>
</evidence>
<keyword evidence="1" id="KW-1133">Transmembrane helix</keyword>
<protein>
    <recommendedName>
        <fullName evidence="4">PH domain-containing protein</fullName>
    </recommendedName>
</protein>
<feature type="transmembrane region" description="Helical" evidence="1">
    <location>
        <begin position="91"/>
        <end position="115"/>
    </location>
</feature>
<evidence type="ECO:0000313" key="2">
    <source>
        <dbReference type="EMBL" id="VFA88808.1"/>
    </source>
</evidence>
<name>A0ABD7V396_9ACTN</name>
<gene>
    <name evidence="2" type="ORF">NCTC8139_02364</name>
</gene>